<feature type="compositionally biased region" description="Low complexity" evidence="1">
    <location>
        <begin position="16"/>
        <end position="26"/>
    </location>
</feature>
<dbReference type="AlphaFoldDB" id="A0A9N8DDC7"/>
<feature type="compositionally biased region" description="Basic and acidic residues" evidence="1">
    <location>
        <begin position="1"/>
        <end position="12"/>
    </location>
</feature>
<evidence type="ECO:0000313" key="2">
    <source>
        <dbReference type="EMBL" id="CAB9499911.1"/>
    </source>
</evidence>
<feature type="region of interest" description="Disordered" evidence="1">
    <location>
        <begin position="169"/>
        <end position="226"/>
    </location>
</feature>
<protein>
    <submittedName>
        <fullName evidence="2">Uncharacterized protein</fullName>
    </submittedName>
</protein>
<sequence>MSTEIQEAKEATALDVDPPSVEAPAPVAVPPEPAATAPADPTSLNGCWILDKSKGEWSMRGYLEAMGVNEFCIQMHERGEQKFDIFHTIQFTTNSNNKRVKIIKRGRADVVVNLPLGEEVEDYLPPDFRLLTSLATSDDNTRQYLKIESSCWTVNGLIKVTENFEFQPQAQPEGASNAADGTGSSSSSGGVMMVQTITSVHERTGNTNTTTRYFIPYHGTPPHQVM</sequence>
<feature type="compositionally biased region" description="Low complexity" evidence="1">
    <location>
        <begin position="174"/>
        <end position="190"/>
    </location>
</feature>
<reference evidence="2" key="1">
    <citation type="submission" date="2020-06" db="EMBL/GenBank/DDBJ databases">
        <authorList>
            <consortium name="Plant Systems Biology data submission"/>
        </authorList>
    </citation>
    <scope>NUCLEOTIDE SEQUENCE</scope>
    <source>
        <strain evidence="2">D6</strain>
    </source>
</reference>
<keyword evidence="3" id="KW-1185">Reference proteome</keyword>
<feature type="region of interest" description="Disordered" evidence="1">
    <location>
        <begin position="1"/>
        <end position="41"/>
    </location>
</feature>
<dbReference type="Proteomes" id="UP001153069">
    <property type="component" value="Unassembled WGS sequence"/>
</dbReference>
<dbReference type="EMBL" id="CAICTM010000070">
    <property type="protein sequence ID" value="CAB9499911.1"/>
    <property type="molecule type" value="Genomic_DNA"/>
</dbReference>
<accession>A0A9N8DDC7</accession>
<evidence type="ECO:0000256" key="1">
    <source>
        <dbReference type="SAM" id="MobiDB-lite"/>
    </source>
</evidence>
<organism evidence="2 3">
    <name type="scientific">Seminavis robusta</name>
    <dbReference type="NCBI Taxonomy" id="568900"/>
    <lineage>
        <taxon>Eukaryota</taxon>
        <taxon>Sar</taxon>
        <taxon>Stramenopiles</taxon>
        <taxon>Ochrophyta</taxon>
        <taxon>Bacillariophyta</taxon>
        <taxon>Bacillariophyceae</taxon>
        <taxon>Bacillariophycidae</taxon>
        <taxon>Naviculales</taxon>
        <taxon>Naviculaceae</taxon>
        <taxon>Seminavis</taxon>
    </lineage>
</organism>
<gene>
    <name evidence="2" type="ORF">SEMRO_71_G039550.1</name>
</gene>
<dbReference type="OrthoDB" id="43645at2759"/>
<name>A0A9N8DDC7_9STRA</name>
<feature type="compositionally biased region" description="Polar residues" evidence="1">
    <location>
        <begin position="195"/>
        <end position="212"/>
    </location>
</feature>
<proteinExistence type="predicted"/>
<comment type="caution">
    <text evidence="2">The sequence shown here is derived from an EMBL/GenBank/DDBJ whole genome shotgun (WGS) entry which is preliminary data.</text>
</comment>
<evidence type="ECO:0000313" key="3">
    <source>
        <dbReference type="Proteomes" id="UP001153069"/>
    </source>
</evidence>